<evidence type="ECO:0000313" key="4">
    <source>
        <dbReference type="Proteomes" id="UP000823633"/>
    </source>
</evidence>
<comment type="catalytic activity">
    <reaction evidence="2">
        <text>glycyl-tRNA(Ala) + H2O = tRNA(Ala) + glycine + H(+)</text>
        <dbReference type="Rhea" id="RHEA:53744"/>
        <dbReference type="Rhea" id="RHEA-COMP:9657"/>
        <dbReference type="Rhea" id="RHEA-COMP:13640"/>
        <dbReference type="ChEBI" id="CHEBI:15377"/>
        <dbReference type="ChEBI" id="CHEBI:15378"/>
        <dbReference type="ChEBI" id="CHEBI:57305"/>
        <dbReference type="ChEBI" id="CHEBI:78442"/>
        <dbReference type="ChEBI" id="CHEBI:78522"/>
    </reaction>
</comment>
<comment type="similarity">
    <text evidence="1 2">Belongs to the DTD family.</text>
</comment>
<evidence type="ECO:0000256" key="1">
    <source>
        <dbReference type="ARBA" id="ARBA00009673"/>
    </source>
</evidence>
<dbReference type="Pfam" id="PF02580">
    <property type="entry name" value="Tyr_Deacylase"/>
    <property type="match status" value="1"/>
</dbReference>
<dbReference type="GO" id="GO:0019478">
    <property type="term" value="P:D-amino acid catabolic process"/>
    <property type="evidence" value="ECO:0007669"/>
    <property type="project" value="UniProtKB-UniRule"/>
</dbReference>
<sequence length="157" mass="17206">MKAVIQTVEEASVKVDGIIVGQIERGMLVYFGVEKGDEESILDPFLEKMMKLRIFKDANGKMNLNLASSGGDILIVSQFTLAGDIYKGNRPGFETAAGADLARSLYEKAVEKLGQMGYRVQTGLFGAHMKVAYVNDGPETFILESDRLLHKRDGDSV</sequence>
<name>A0A9D9E774_9SPIR</name>
<comment type="catalytic activity">
    <reaction evidence="2">
        <text>a D-aminoacyl-tRNA + H2O = a tRNA + a D-alpha-amino acid + H(+)</text>
        <dbReference type="Rhea" id="RHEA:13953"/>
        <dbReference type="Rhea" id="RHEA-COMP:10123"/>
        <dbReference type="Rhea" id="RHEA-COMP:10124"/>
        <dbReference type="ChEBI" id="CHEBI:15377"/>
        <dbReference type="ChEBI" id="CHEBI:15378"/>
        <dbReference type="ChEBI" id="CHEBI:59871"/>
        <dbReference type="ChEBI" id="CHEBI:78442"/>
        <dbReference type="ChEBI" id="CHEBI:79333"/>
        <dbReference type="EC" id="3.1.1.96"/>
    </reaction>
</comment>
<accession>A0A9D9E774</accession>
<dbReference type="HAMAP" id="MF_00518">
    <property type="entry name" value="Deacylase_Dtd"/>
    <property type="match status" value="1"/>
</dbReference>
<dbReference type="EC" id="3.1.1.96" evidence="2"/>
<dbReference type="EC" id="3.1.1.-" evidence="2"/>
<protein>
    <recommendedName>
        <fullName evidence="2">D-aminoacyl-tRNA deacylase</fullName>
        <shortName evidence="2">DTD</shortName>
        <ecNumber evidence="2">3.1.1.96</ecNumber>
    </recommendedName>
    <alternativeName>
        <fullName evidence="2">Gly-tRNA(Ala) deacylase</fullName>
        <ecNumber evidence="2">3.1.1.-</ecNumber>
    </alternativeName>
</protein>
<dbReference type="InterPro" id="IPR023509">
    <property type="entry name" value="DTD-like_sf"/>
</dbReference>
<dbReference type="InterPro" id="IPR003732">
    <property type="entry name" value="Daa-tRNA_deacyls_DTD"/>
</dbReference>
<dbReference type="GO" id="GO:0005737">
    <property type="term" value="C:cytoplasm"/>
    <property type="evidence" value="ECO:0007669"/>
    <property type="project" value="UniProtKB-SubCell"/>
</dbReference>
<organism evidence="3 4">
    <name type="scientific">Candidatus Aphodenecus pullistercoris</name>
    <dbReference type="NCBI Taxonomy" id="2840669"/>
    <lineage>
        <taxon>Bacteria</taxon>
        <taxon>Pseudomonadati</taxon>
        <taxon>Spirochaetota</taxon>
        <taxon>Spirochaetia</taxon>
        <taxon>Spirochaetales</taxon>
        <taxon>Candidatus Aphodenecus</taxon>
    </lineage>
</organism>
<feature type="short sequence motif" description="Gly-cisPro motif, important for rejection of L-amino acids" evidence="2">
    <location>
        <begin position="137"/>
        <end position="138"/>
    </location>
</feature>
<comment type="subunit">
    <text evidence="2">Homodimer.</text>
</comment>
<evidence type="ECO:0000256" key="2">
    <source>
        <dbReference type="HAMAP-Rule" id="MF_00518"/>
    </source>
</evidence>
<dbReference type="Proteomes" id="UP000823633">
    <property type="component" value="Unassembled WGS sequence"/>
</dbReference>
<dbReference type="AlphaFoldDB" id="A0A9D9E774"/>
<dbReference type="GO" id="GO:0106026">
    <property type="term" value="F:Gly-tRNA(Ala) deacylase activity"/>
    <property type="evidence" value="ECO:0007669"/>
    <property type="project" value="UniProtKB-UniRule"/>
</dbReference>
<dbReference type="NCBIfam" id="TIGR00256">
    <property type="entry name" value="D-aminoacyl-tRNA deacylase"/>
    <property type="match status" value="1"/>
</dbReference>
<comment type="caution">
    <text evidence="3">The sequence shown here is derived from an EMBL/GenBank/DDBJ whole genome shotgun (WGS) entry which is preliminary data.</text>
</comment>
<reference evidence="3" key="2">
    <citation type="journal article" date="2021" name="PeerJ">
        <title>Extensive microbial diversity within the chicken gut microbiome revealed by metagenomics and culture.</title>
        <authorList>
            <person name="Gilroy R."/>
            <person name="Ravi A."/>
            <person name="Getino M."/>
            <person name="Pursley I."/>
            <person name="Horton D.L."/>
            <person name="Alikhan N.F."/>
            <person name="Baker D."/>
            <person name="Gharbi K."/>
            <person name="Hall N."/>
            <person name="Watson M."/>
            <person name="Adriaenssens E.M."/>
            <person name="Foster-Nyarko E."/>
            <person name="Jarju S."/>
            <person name="Secka A."/>
            <person name="Antonio M."/>
            <person name="Oren A."/>
            <person name="Chaudhuri R.R."/>
            <person name="La Ragione R."/>
            <person name="Hildebrand F."/>
            <person name="Pallen M.J."/>
        </authorList>
    </citation>
    <scope>NUCLEOTIDE SEQUENCE</scope>
    <source>
        <strain evidence="3">11167</strain>
    </source>
</reference>
<dbReference type="SUPFAM" id="SSF69500">
    <property type="entry name" value="DTD-like"/>
    <property type="match status" value="1"/>
</dbReference>
<keyword evidence="2" id="KW-0820">tRNA-binding</keyword>
<proteinExistence type="inferred from homology"/>
<dbReference type="GO" id="GO:0043908">
    <property type="term" value="F:Ser(Gly)-tRNA(Ala) hydrolase activity"/>
    <property type="evidence" value="ECO:0007669"/>
    <property type="project" value="UniProtKB-UniRule"/>
</dbReference>
<dbReference type="EMBL" id="JADIMU010000001">
    <property type="protein sequence ID" value="MBO8442168.1"/>
    <property type="molecule type" value="Genomic_DNA"/>
</dbReference>
<comment type="subcellular location">
    <subcellularLocation>
        <location evidence="2">Cytoplasm</location>
    </subcellularLocation>
</comment>
<dbReference type="Gene3D" id="3.50.80.10">
    <property type="entry name" value="D-tyrosyl-tRNA(Tyr) deacylase"/>
    <property type="match status" value="1"/>
</dbReference>
<keyword evidence="2 3" id="KW-0378">Hydrolase</keyword>
<keyword evidence="2" id="KW-0694">RNA-binding</keyword>
<dbReference type="FunFam" id="3.50.80.10:FF:000001">
    <property type="entry name" value="D-aminoacyl-tRNA deacylase"/>
    <property type="match status" value="1"/>
</dbReference>
<dbReference type="GO" id="GO:0000049">
    <property type="term" value="F:tRNA binding"/>
    <property type="evidence" value="ECO:0007669"/>
    <property type="project" value="UniProtKB-UniRule"/>
</dbReference>
<evidence type="ECO:0000313" key="3">
    <source>
        <dbReference type="EMBL" id="MBO8442168.1"/>
    </source>
</evidence>
<comment type="domain">
    <text evidence="2">A Gly-cisPro motif from one monomer fits into the active site of the other monomer to allow specific chiral rejection of L-amino acids.</text>
</comment>
<keyword evidence="2" id="KW-0963">Cytoplasm</keyword>
<dbReference type="PANTHER" id="PTHR10472">
    <property type="entry name" value="D-TYROSYL-TRNA TYR DEACYLASE"/>
    <property type="match status" value="1"/>
</dbReference>
<reference evidence="3" key="1">
    <citation type="submission" date="2020-10" db="EMBL/GenBank/DDBJ databases">
        <authorList>
            <person name="Gilroy R."/>
        </authorList>
    </citation>
    <scope>NUCLEOTIDE SEQUENCE</scope>
    <source>
        <strain evidence="3">11167</strain>
    </source>
</reference>
<dbReference type="PANTHER" id="PTHR10472:SF5">
    <property type="entry name" value="D-AMINOACYL-TRNA DEACYLASE 1"/>
    <property type="match status" value="1"/>
</dbReference>
<comment type="function">
    <text evidence="2">An aminoacyl-tRNA editing enzyme that deacylates mischarged D-aminoacyl-tRNAs. Also deacylates mischarged glycyl-tRNA(Ala), protecting cells against glycine mischarging by AlaRS. Acts via tRNA-based rather than protein-based catalysis; rejects L-amino acids rather than detecting D-amino acids in the active site. By recycling D-aminoacyl-tRNA to D-amino acids and free tRNA molecules, this enzyme counteracts the toxicity associated with the formation of D-aminoacyl-tRNA entities in vivo and helps enforce protein L-homochirality.</text>
</comment>
<dbReference type="GO" id="GO:0051500">
    <property type="term" value="F:D-tyrosyl-tRNA(Tyr) deacylase activity"/>
    <property type="evidence" value="ECO:0007669"/>
    <property type="project" value="TreeGrafter"/>
</dbReference>
<gene>
    <name evidence="2" type="primary">dtd</name>
    <name evidence="3" type="ORF">IAC42_00190</name>
</gene>